<comment type="caution">
    <text evidence="2">The sequence shown here is derived from an EMBL/GenBank/DDBJ whole genome shotgun (WGS) entry which is preliminary data.</text>
</comment>
<evidence type="ECO:0000313" key="2">
    <source>
        <dbReference type="EMBL" id="CAI3978851.1"/>
    </source>
</evidence>
<organism evidence="2">
    <name type="scientific">Cladocopium goreaui</name>
    <dbReference type="NCBI Taxonomy" id="2562237"/>
    <lineage>
        <taxon>Eukaryota</taxon>
        <taxon>Sar</taxon>
        <taxon>Alveolata</taxon>
        <taxon>Dinophyceae</taxon>
        <taxon>Suessiales</taxon>
        <taxon>Symbiodiniaceae</taxon>
        <taxon>Cladocopium</taxon>
    </lineage>
</organism>
<dbReference type="Proteomes" id="UP001152797">
    <property type="component" value="Unassembled WGS sequence"/>
</dbReference>
<sequence length="794" mass="85496">MLAVCQGARAVILESAVVQIILRCVERTKQLRAKQADDKWHTLGDNRSLFGGQLGIESAKRISEALGEMLAGFEGNDDVRSRFLNVAKSFDQSEVSLRQLQQSFGDNLDGLEAMRNNFDRCTEEVIRLVSLLEGDCASMRLQLHRTLKSPQERMSQNLFGGIESLGKSRLVLENIPASPEDHIGGLLDTLEHDLCDTPLTHMVQVAQDVNDHIVRQLSEKGRLEKLRPCRLSFDATAQGQWVSPARIIEEMFRTLKPCIFESANAMAEVDTADAGTEPDVSAEQETAALIASGGLMSPTRPPVDLSFARAQLSKVPSSKPPSKDTNPPNRRKGSRQSVQRTSVGSGTGSAGLGDFKRPEVRRRPSGHDAKVDSSDPLNGTLRQFRRQRSLNAGSSVPLSASASSPDLPGLVRKDLQPKAVGSLGRANSLQSASATEFRNELKHVSAEGRDGRGASSLGVGVDPSRPSLGDFPLDPLAPAGHAVGHRDASEVHGKERQEDAQDGQDTQDETTHADCGARDERLAGTSGQLEPPEPSRAQVSAALLGGSSGHSDLPWPPGPRQPGLHSEVDQGQLHLRHHEAGPADPADGPRLLGTETGQLMLGNKANQGNHSNQGHLDPLPEVSAPRPGEQDVQPLPPGLETNGVSGRLAEPRRSRIRKSSEPDVLAEYSRLMAPGQRAGYEQQMTVNPFMGSPLLVTKSKLEERPRRQSLTASDPLFPGKLEPLIPLGSKPGLPAPMGLAGMALSGTAAQQQWHFRWSSFKAPVLLMTFPTSPQHNGGIPIKLMSTSIAYSNVF</sequence>
<reference evidence="2" key="1">
    <citation type="submission" date="2022-10" db="EMBL/GenBank/DDBJ databases">
        <authorList>
            <person name="Chen Y."/>
            <person name="Dougan E. K."/>
            <person name="Chan C."/>
            <person name="Rhodes N."/>
            <person name="Thang M."/>
        </authorList>
    </citation>
    <scope>NUCLEOTIDE SEQUENCE</scope>
</reference>
<feature type="compositionally biased region" description="Low complexity" evidence="1">
    <location>
        <begin position="392"/>
        <end position="410"/>
    </location>
</feature>
<feature type="compositionally biased region" description="Basic and acidic residues" evidence="1">
    <location>
        <begin position="484"/>
        <end position="499"/>
    </location>
</feature>
<dbReference type="AlphaFoldDB" id="A0A9P1BVL1"/>
<proteinExistence type="predicted"/>
<feature type="region of interest" description="Disordered" evidence="1">
    <location>
        <begin position="601"/>
        <end position="661"/>
    </location>
</feature>
<reference evidence="3" key="2">
    <citation type="submission" date="2024-04" db="EMBL/GenBank/DDBJ databases">
        <authorList>
            <person name="Chen Y."/>
            <person name="Shah S."/>
            <person name="Dougan E. K."/>
            <person name="Thang M."/>
            <person name="Chan C."/>
        </authorList>
    </citation>
    <scope>NUCLEOTIDE SEQUENCE [LARGE SCALE GENOMIC DNA]</scope>
</reference>
<feature type="region of interest" description="Disordered" evidence="1">
    <location>
        <begin position="311"/>
        <end position="412"/>
    </location>
</feature>
<protein>
    <submittedName>
        <fullName evidence="2">Uncharacterized protein</fullName>
    </submittedName>
</protein>
<dbReference type="EMBL" id="CAMXCT030000442">
    <property type="protein sequence ID" value="CAL4766163.1"/>
    <property type="molecule type" value="Genomic_DNA"/>
</dbReference>
<feature type="compositionally biased region" description="Polar residues" evidence="1">
    <location>
        <begin position="604"/>
        <end position="614"/>
    </location>
</feature>
<accession>A0A9P1BVL1</accession>
<feature type="region of interest" description="Disordered" evidence="1">
    <location>
        <begin position="544"/>
        <end position="566"/>
    </location>
</feature>
<feature type="compositionally biased region" description="Basic and acidic residues" evidence="1">
    <location>
        <begin position="354"/>
        <end position="373"/>
    </location>
</feature>
<evidence type="ECO:0000256" key="1">
    <source>
        <dbReference type="SAM" id="MobiDB-lite"/>
    </source>
</evidence>
<dbReference type="OrthoDB" id="434275at2759"/>
<evidence type="ECO:0000313" key="3">
    <source>
        <dbReference type="EMBL" id="CAL1132226.1"/>
    </source>
</evidence>
<name>A0A9P1BVL1_9DINO</name>
<gene>
    <name evidence="2" type="ORF">C1SCF055_LOCUS6849</name>
</gene>
<feature type="compositionally biased region" description="Basic and acidic residues" evidence="1">
    <location>
        <begin position="649"/>
        <end position="661"/>
    </location>
</feature>
<feature type="region of interest" description="Disordered" evidence="1">
    <location>
        <begin position="444"/>
        <end position="517"/>
    </location>
</feature>
<dbReference type="EMBL" id="CAMXCT020000442">
    <property type="protein sequence ID" value="CAL1132226.1"/>
    <property type="molecule type" value="Genomic_DNA"/>
</dbReference>
<feature type="compositionally biased region" description="Polar residues" evidence="1">
    <location>
        <begin position="335"/>
        <end position="344"/>
    </location>
</feature>
<keyword evidence="4" id="KW-1185">Reference proteome</keyword>
<evidence type="ECO:0000313" key="4">
    <source>
        <dbReference type="Proteomes" id="UP001152797"/>
    </source>
</evidence>
<dbReference type="EMBL" id="CAMXCT010000442">
    <property type="protein sequence ID" value="CAI3978851.1"/>
    <property type="molecule type" value="Genomic_DNA"/>
</dbReference>